<comment type="similarity">
    <text evidence="5 17">Belongs to the PEP-utilizing enzyme family.</text>
</comment>
<dbReference type="EC" id="2.7.3.9" evidence="6 17"/>
<evidence type="ECO:0000256" key="2">
    <source>
        <dbReference type="ARBA" id="ARBA00001946"/>
    </source>
</evidence>
<evidence type="ECO:0000256" key="4">
    <source>
        <dbReference type="ARBA" id="ARBA00004496"/>
    </source>
</evidence>
<evidence type="ECO:0000256" key="7">
    <source>
        <dbReference type="ARBA" id="ARBA00016544"/>
    </source>
</evidence>
<dbReference type="SUPFAM" id="SSF47831">
    <property type="entry name" value="Enzyme I of the PEP:sugar phosphotransferase system HPr-binding (sub)domain"/>
    <property type="match status" value="1"/>
</dbReference>
<evidence type="ECO:0000256" key="16">
    <source>
        <dbReference type="ARBA" id="ARBA00033235"/>
    </source>
</evidence>
<dbReference type="InterPro" id="IPR036637">
    <property type="entry name" value="Phosphohistidine_dom_sf"/>
</dbReference>
<dbReference type="NCBIfam" id="TIGR01417">
    <property type="entry name" value="PTS_I_fam"/>
    <property type="match status" value="1"/>
</dbReference>
<dbReference type="PANTHER" id="PTHR46244:SF3">
    <property type="entry name" value="PHOSPHOENOLPYRUVATE-PROTEIN PHOSPHOTRANSFERASE"/>
    <property type="match status" value="1"/>
</dbReference>
<comment type="subcellular location">
    <subcellularLocation>
        <location evidence="4 17">Cytoplasm</location>
    </subcellularLocation>
</comment>
<keyword evidence="14 17" id="KW-0418">Kinase</keyword>
<keyword evidence="13 17" id="KW-0479">Metal-binding</keyword>
<feature type="domain" description="PEP-utilising enzyme C-terminal" evidence="19">
    <location>
        <begin position="271"/>
        <end position="559"/>
    </location>
</feature>
<evidence type="ECO:0000256" key="3">
    <source>
        <dbReference type="ARBA" id="ARBA00002728"/>
    </source>
</evidence>
<evidence type="ECO:0000256" key="13">
    <source>
        <dbReference type="ARBA" id="ARBA00022723"/>
    </source>
</evidence>
<evidence type="ECO:0000256" key="14">
    <source>
        <dbReference type="ARBA" id="ARBA00022777"/>
    </source>
</evidence>
<dbReference type="InterPro" id="IPR008279">
    <property type="entry name" value="PEP-util_enz_mobile_dom"/>
</dbReference>
<dbReference type="PRINTS" id="PR01736">
    <property type="entry name" value="PHPHTRNFRASE"/>
</dbReference>
<evidence type="ECO:0000256" key="17">
    <source>
        <dbReference type="PIRNR" id="PIRNR000732"/>
    </source>
</evidence>
<evidence type="ECO:0000256" key="5">
    <source>
        <dbReference type="ARBA" id="ARBA00007837"/>
    </source>
</evidence>
<accession>A0ABQ2SEA7</accession>
<evidence type="ECO:0000313" key="21">
    <source>
        <dbReference type="EMBL" id="GGS22802.1"/>
    </source>
</evidence>
<keyword evidence="10 17" id="KW-0762">Sugar transport</keyword>
<evidence type="ECO:0000259" key="18">
    <source>
        <dbReference type="Pfam" id="PF00391"/>
    </source>
</evidence>
<evidence type="ECO:0000256" key="9">
    <source>
        <dbReference type="ARBA" id="ARBA00022490"/>
    </source>
</evidence>
<evidence type="ECO:0000256" key="15">
    <source>
        <dbReference type="ARBA" id="ARBA00022842"/>
    </source>
</evidence>
<name>A0ABQ2SEA7_9DEIO</name>
<dbReference type="InterPro" id="IPR036618">
    <property type="entry name" value="PtsI_HPr-bd_sf"/>
</dbReference>
<keyword evidence="22" id="KW-1185">Reference proteome</keyword>
<evidence type="ECO:0000256" key="11">
    <source>
        <dbReference type="ARBA" id="ARBA00022679"/>
    </source>
</evidence>
<comment type="cofactor">
    <cofactor evidence="2 17">
        <name>Mg(2+)</name>
        <dbReference type="ChEBI" id="CHEBI:18420"/>
    </cofactor>
</comment>
<proteinExistence type="inferred from homology"/>
<reference evidence="22" key="1">
    <citation type="journal article" date="2019" name="Int. J. Syst. Evol. Microbiol.">
        <title>The Global Catalogue of Microorganisms (GCM) 10K type strain sequencing project: providing services to taxonomists for standard genome sequencing and annotation.</title>
        <authorList>
            <consortium name="The Broad Institute Genomics Platform"/>
            <consortium name="The Broad Institute Genome Sequencing Center for Infectious Disease"/>
            <person name="Wu L."/>
            <person name="Ma J."/>
        </authorList>
    </citation>
    <scope>NUCLEOTIDE SEQUENCE [LARGE SCALE GENOMIC DNA]</scope>
    <source>
        <strain evidence="22">JCM 31406</strain>
    </source>
</reference>
<dbReference type="SUPFAM" id="SSF51621">
    <property type="entry name" value="Phosphoenolpyruvate/pyruvate domain"/>
    <property type="match status" value="1"/>
</dbReference>
<evidence type="ECO:0000256" key="8">
    <source>
        <dbReference type="ARBA" id="ARBA00022448"/>
    </source>
</evidence>
<evidence type="ECO:0000259" key="20">
    <source>
        <dbReference type="Pfam" id="PF05524"/>
    </source>
</evidence>
<sequence>MPDPTTVPAVPDPATLSAAPVTLSGVAASPGTGIGPAFILSAPDLTFDSLTGRDPAAERARLDAALAESRTDLNGVREGARARLGDDAAAIFDAHLLLLDDPELGAAIQESLTGGANAEAAVHGAFGAFIGMFESLDDPYLRERAADLRDLRARVLSHLLGRPLASLTELREPAIVVAHDLTPSDTAGLDPALVRGVVTAVGGRTSHSAIMARGLGLPAVVGVGEAALAGLTRGMPLIVNGDAGTVTVHPDAAALNAAQAAQTAAQAEHARLDALKGQEGRTADGLRVELAANIGAPAEVLGALNAGAEGVGLYRTEFLFLGRGDLPGEDEQYRAYRAVLEGMAGRPVIIRTLDIGGDKALPALGLPHEENPFLGFRAIRLCLARPDLFRVQLRALLRASVHGQLRVMFPMIATVQEFLDARAHLDAARAELIAEGVPVAADIPVGMMVEIPAAAALSEQFARHADFFSVGSNDLIGYSMAADRMNERVADLYQPLNPAVLTLIALTCQGAARHGKWVGVCGEMAGDPLALPLLVGLGVTELSMSAPALLPRREQVLNLNAAQARELAAHALTLSHAAEVEAAVRAAYPDLTPTDA</sequence>
<evidence type="ECO:0000256" key="1">
    <source>
        <dbReference type="ARBA" id="ARBA00000683"/>
    </source>
</evidence>
<dbReference type="EMBL" id="BMQO01000003">
    <property type="protein sequence ID" value="GGS22802.1"/>
    <property type="molecule type" value="Genomic_DNA"/>
</dbReference>
<dbReference type="InterPro" id="IPR006318">
    <property type="entry name" value="PTS_EI-like"/>
</dbReference>
<evidence type="ECO:0000259" key="19">
    <source>
        <dbReference type="Pfam" id="PF02896"/>
    </source>
</evidence>
<keyword evidence="15 17" id="KW-0460">Magnesium</keyword>
<dbReference type="Gene3D" id="3.20.20.60">
    <property type="entry name" value="Phosphoenolpyruvate-binding domains"/>
    <property type="match status" value="1"/>
</dbReference>
<evidence type="ECO:0000256" key="12">
    <source>
        <dbReference type="ARBA" id="ARBA00022683"/>
    </source>
</evidence>
<dbReference type="Gene3D" id="1.10.274.10">
    <property type="entry name" value="PtsI, HPr-binding domain"/>
    <property type="match status" value="1"/>
</dbReference>
<keyword evidence="9 17" id="KW-0963">Cytoplasm</keyword>
<dbReference type="Proteomes" id="UP000620633">
    <property type="component" value="Unassembled WGS sequence"/>
</dbReference>
<evidence type="ECO:0000256" key="10">
    <source>
        <dbReference type="ARBA" id="ARBA00022597"/>
    </source>
</evidence>
<comment type="caution">
    <text evidence="21">The sequence shown here is derived from an EMBL/GenBank/DDBJ whole genome shotgun (WGS) entry which is preliminary data.</text>
</comment>
<keyword evidence="8 17" id="KW-0813">Transport</keyword>
<organism evidence="21 22">
    <name type="scientific">Deinococcus knuensis</name>
    <dbReference type="NCBI Taxonomy" id="1837380"/>
    <lineage>
        <taxon>Bacteria</taxon>
        <taxon>Thermotogati</taxon>
        <taxon>Deinococcota</taxon>
        <taxon>Deinococci</taxon>
        <taxon>Deinococcales</taxon>
        <taxon>Deinococcaceae</taxon>
        <taxon>Deinococcus</taxon>
    </lineage>
</organism>
<dbReference type="PIRSF" id="PIRSF000732">
    <property type="entry name" value="PTS_enzyme_I"/>
    <property type="match status" value="1"/>
</dbReference>
<comment type="catalytic activity">
    <reaction evidence="1 17">
        <text>L-histidyl-[protein] + phosphoenolpyruvate = N(pros)-phospho-L-histidyl-[protein] + pyruvate</text>
        <dbReference type="Rhea" id="RHEA:23880"/>
        <dbReference type="Rhea" id="RHEA-COMP:9745"/>
        <dbReference type="Rhea" id="RHEA-COMP:9746"/>
        <dbReference type="ChEBI" id="CHEBI:15361"/>
        <dbReference type="ChEBI" id="CHEBI:29979"/>
        <dbReference type="ChEBI" id="CHEBI:58702"/>
        <dbReference type="ChEBI" id="CHEBI:64837"/>
        <dbReference type="EC" id="2.7.3.9"/>
    </reaction>
</comment>
<dbReference type="SUPFAM" id="SSF52009">
    <property type="entry name" value="Phosphohistidine domain"/>
    <property type="match status" value="1"/>
</dbReference>
<feature type="domain" description="Phosphotransferase system enzyme I N-terminal" evidence="20">
    <location>
        <begin position="25"/>
        <end position="144"/>
    </location>
</feature>
<evidence type="ECO:0000256" key="6">
    <source>
        <dbReference type="ARBA" id="ARBA00012232"/>
    </source>
</evidence>
<gene>
    <name evidence="21" type="primary">ptsI</name>
    <name evidence="21" type="ORF">GCM10008961_12880</name>
</gene>
<evidence type="ECO:0000313" key="22">
    <source>
        <dbReference type="Proteomes" id="UP000620633"/>
    </source>
</evidence>
<dbReference type="Gene3D" id="3.50.30.10">
    <property type="entry name" value="Phosphohistidine domain"/>
    <property type="match status" value="1"/>
</dbReference>
<dbReference type="InterPro" id="IPR000121">
    <property type="entry name" value="PEP_util_C"/>
</dbReference>
<dbReference type="Pfam" id="PF05524">
    <property type="entry name" value="PEP-utilisers_N"/>
    <property type="match status" value="1"/>
</dbReference>
<dbReference type="InterPro" id="IPR040442">
    <property type="entry name" value="Pyrv_kinase-like_dom_sf"/>
</dbReference>
<feature type="domain" description="PEP-utilising enzyme mobile" evidence="18">
    <location>
        <begin position="171"/>
        <end position="244"/>
    </location>
</feature>
<dbReference type="PANTHER" id="PTHR46244">
    <property type="entry name" value="PHOSPHOENOLPYRUVATE-PROTEIN PHOSPHOTRANSFERASE"/>
    <property type="match status" value="1"/>
</dbReference>
<dbReference type="InterPro" id="IPR018274">
    <property type="entry name" value="PEP_util_AS"/>
</dbReference>
<dbReference type="PROSITE" id="PS00370">
    <property type="entry name" value="PEP_ENZYMES_PHOS_SITE"/>
    <property type="match status" value="1"/>
</dbReference>
<comment type="function">
    <text evidence="3 17">General (non sugar-specific) component of the phosphoenolpyruvate-dependent sugar phosphotransferase system (sugar PTS). This major carbohydrate active-transport system catalyzes the phosphorylation of incoming sugar substrates concomitantly with their translocation across the cell membrane. Enzyme I transfers the phosphoryl group from phosphoenolpyruvate (PEP) to the phosphoryl carrier protein (HPr).</text>
</comment>
<dbReference type="InterPro" id="IPR015813">
    <property type="entry name" value="Pyrv/PenolPyrv_kinase-like_dom"/>
</dbReference>
<keyword evidence="12 17" id="KW-0598">Phosphotransferase system</keyword>
<keyword evidence="11 17" id="KW-0808">Transferase</keyword>
<dbReference type="InterPro" id="IPR050499">
    <property type="entry name" value="PEP-utilizing_PTS_enzyme"/>
</dbReference>
<dbReference type="Pfam" id="PF02896">
    <property type="entry name" value="PEP-utilizers_C"/>
    <property type="match status" value="1"/>
</dbReference>
<protein>
    <recommendedName>
        <fullName evidence="7 17">Phosphoenolpyruvate-protein phosphotransferase</fullName>
        <ecNumber evidence="6 17">2.7.3.9</ecNumber>
    </recommendedName>
    <alternativeName>
        <fullName evidence="16 17">Phosphotransferase system, enzyme I</fullName>
    </alternativeName>
</protein>
<dbReference type="Pfam" id="PF00391">
    <property type="entry name" value="PEP-utilizers"/>
    <property type="match status" value="1"/>
</dbReference>
<dbReference type="InterPro" id="IPR024692">
    <property type="entry name" value="PTS_EI"/>
</dbReference>
<dbReference type="InterPro" id="IPR008731">
    <property type="entry name" value="PTS_EIN"/>
</dbReference>